<reference evidence="3" key="1">
    <citation type="submission" date="2021-08" db="EMBL/GenBank/DDBJ databases">
        <title>WGS assembly of Ceratopteris richardii.</title>
        <authorList>
            <person name="Marchant D.B."/>
            <person name="Chen G."/>
            <person name="Jenkins J."/>
            <person name="Shu S."/>
            <person name="Leebens-Mack J."/>
            <person name="Grimwood J."/>
            <person name="Schmutz J."/>
            <person name="Soltis P."/>
            <person name="Soltis D."/>
            <person name="Chen Z.-H."/>
        </authorList>
    </citation>
    <scope>NUCLEOTIDE SEQUENCE</scope>
    <source>
        <strain evidence="3">Whitten #5841</strain>
        <tissue evidence="3">Leaf</tissue>
    </source>
</reference>
<organism evidence="3 4">
    <name type="scientific">Ceratopteris richardii</name>
    <name type="common">Triangle waterfern</name>
    <dbReference type="NCBI Taxonomy" id="49495"/>
    <lineage>
        <taxon>Eukaryota</taxon>
        <taxon>Viridiplantae</taxon>
        <taxon>Streptophyta</taxon>
        <taxon>Embryophyta</taxon>
        <taxon>Tracheophyta</taxon>
        <taxon>Polypodiopsida</taxon>
        <taxon>Polypodiidae</taxon>
        <taxon>Polypodiales</taxon>
        <taxon>Pteridineae</taxon>
        <taxon>Pteridaceae</taxon>
        <taxon>Parkerioideae</taxon>
        <taxon>Ceratopteris</taxon>
    </lineage>
</organism>
<protein>
    <recommendedName>
        <fullName evidence="2">GIR1-like zinc ribbon domain-containing protein</fullName>
    </recommendedName>
</protein>
<dbReference type="PANTHER" id="PTHR33177:SF74">
    <property type="entry name" value="PROTEIN GL2-INTERACTING REPRESSOR 1"/>
    <property type="match status" value="1"/>
</dbReference>
<sequence>MPNTISWVAVNQSGELCLDSDMLPLPRGWERCLDLKSGVMYLKQMSSEPGAAEVHDEQKRHKRKRAMLGGNGGEEEDPALRLTLSLPTSSDSAAPPCSEIEASSEQLKLVASSAQPVFLNRDHGATTTSPNEGSPSSCCSSSSPSQYKQLGCQGSVGLRVSQHNQESTSMRAAGCPHCFMFVLPSKSNPKCPRCNGSVLVDLSPLTSH</sequence>
<dbReference type="Pfam" id="PF24747">
    <property type="entry name" value="Zn-ribbon_GIR1"/>
    <property type="match status" value="1"/>
</dbReference>
<feature type="domain" description="GIR1-like zinc ribbon" evidence="2">
    <location>
        <begin position="168"/>
        <end position="201"/>
    </location>
</feature>
<dbReference type="PANTHER" id="PTHR33177">
    <property type="entry name" value="PUTATIVE-RELATED"/>
    <property type="match status" value="1"/>
</dbReference>
<feature type="region of interest" description="Disordered" evidence="1">
    <location>
        <begin position="121"/>
        <end position="142"/>
    </location>
</feature>
<comment type="caution">
    <text evidence="3">The sequence shown here is derived from an EMBL/GenBank/DDBJ whole genome shotgun (WGS) entry which is preliminary data.</text>
</comment>
<name>A0A8T2RUG7_CERRI</name>
<evidence type="ECO:0000313" key="4">
    <source>
        <dbReference type="Proteomes" id="UP000825935"/>
    </source>
</evidence>
<dbReference type="EMBL" id="CM035430">
    <property type="protein sequence ID" value="KAH7299073.1"/>
    <property type="molecule type" value="Genomic_DNA"/>
</dbReference>
<feature type="region of interest" description="Disordered" evidence="1">
    <location>
        <begin position="47"/>
        <end position="77"/>
    </location>
</feature>
<dbReference type="InterPro" id="IPR056440">
    <property type="entry name" value="Zn-ribbon_GIR1"/>
</dbReference>
<evidence type="ECO:0000259" key="2">
    <source>
        <dbReference type="Pfam" id="PF24747"/>
    </source>
</evidence>
<evidence type="ECO:0000313" key="3">
    <source>
        <dbReference type="EMBL" id="KAH7299073.1"/>
    </source>
</evidence>
<proteinExistence type="predicted"/>
<dbReference type="AlphaFoldDB" id="A0A8T2RUG7"/>
<dbReference type="OrthoDB" id="1930194at2759"/>
<dbReference type="Proteomes" id="UP000825935">
    <property type="component" value="Chromosome 25"/>
</dbReference>
<evidence type="ECO:0000256" key="1">
    <source>
        <dbReference type="SAM" id="MobiDB-lite"/>
    </source>
</evidence>
<keyword evidence="4" id="KW-1185">Reference proteome</keyword>
<dbReference type="InterPro" id="IPR055281">
    <property type="entry name" value="GIR1-2/SIED1"/>
</dbReference>
<accession>A0A8T2RUG7</accession>
<gene>
    <name evidence="3" type="ORF">KP509_25G071500</name>
</gene>